<gene>
    <name evidence="1" type="ORF">B0A73_17275</name>
</gene>
<organism evidence="1 2">
    <name type="scientific">Flavobacterium hibernum</name>
    <dbReference type="NCBI Taxonomy" id="37752"/>
    <lineage>
        <taxon>Bacteria</taxon>
        <taxon>Pseudomonadati</taxon>
        <taxon>Bacteroidota</taxon>
        <taxon>Flavobacteriia</taxon>
        <taxon>Flavobacteriales</taxon>
        <taxon>Flavobacteriaceae</taxon>
        <taxon>Flavobacterium</taxon>
    </lineage>
</organism>
<protein>
    <recommendedName>
        <fullName evidence="3">DUF3137 domain-containing protein</fullName>
    </recommendedName>
</protein>
<reference evidence="1 2" key="1">
    <citation type="submission" date="2016-11" db="EMBL/GenBank/DDBJ databases">
        <title>Whole genomes of Flavobacteriaceae.</title>
        <authorList>
            <person name="Stine C."/>
            <person name="Li C."/>
            <person name="Tadesse D."/>
        </authorList>
    </citation>
    <scope>NUCLEOTIDE SEQUENCE [LARGE SCALE GENOMIC DNA]</scope>
    <source>
        <strain evidence="1 2">ATCC 51468</strain>
    </source>
</reference>
<evidence type="ECO:0000313" key="2">
    <source>
        <dbReference type="Proteomes" id="UP000198302"/>
    </source>
</evidence>
<evidence type="ECO:0008006" key="3">
    <source>
        <dbReference type="Google" id="ProtNLM"/>
    </source>
</evidence>
<dbReference type="EMBL" id="MUGX01000026">
    <property type="protein sequence ID" value="OXA85108.1"/>
    <property type="molecule type" value="Genomic_DNA"/>
</dbReference>
<sequence>MKNQINFWQEFAKQTNGTFKEGYSWRSDSNTIEYKNWKIIFDNYTLWSGKYSTQMTRVVAPITFTDNFKFEIYREGFIRKIEKLFGAQDVEIGYPEFDKAFTIKSNNEFKIKTLLRNKEIRNLLESQKEVNIQISDQEGIWEKKLPEGEYELSYYMDGEVDNMEILKSVLKVFKLILDDLYQMKSIV</sequence>
<accession>A0ABX4BZM0</accession>
<dbReference type="Proteomes" id="UP000198302">
    <property type="component" value="Unassembled WGS sequence"/>
</dbReference>
<proteinExistence type="predicted"/>
<evidence type="ECO:0000313" key="1">
    <source>
        <dbReference type="EMBL" id="OXA85108.1"/>
    </source>
</evidence>
<keyword evidence="2" id="KW-1185">Reference proteome</keyword>
<name>A0ABX4BZM0_9FLAO</name>
<comment type="caution">
    <text evidence="1">The sequence shown here is derived from an EMBL/GenBank/DDBJ whole genome shotgun (WGS) entry which is preliminary data.</text>
</comment>
<dbReference type="RefSeq" id="WP_052480231.1">
    <property type="nucleotide sequence ID" value="NZ_JPRK01000017.1"/>
</dbReference>